<comment type="subcellular location">
    <subcellularLocation>
        <location evidence="2">Cytoplasm</location>
    </subcellularLocation>
    <subcellularLocation>
        <location evidence="1">Peroxisome</location>
    </subcellularLocation>
</comment>
<evidence type="ECO:0000313" key="9">
    <source>
        <dbReference type="EMBL" id="RNA09874.1"/>
    </source>
</evidence>
<keyword evidence="7" id="KW-0576">Peroxisome</keyword>
<comment type="caution">
    <text evidence="9">The sequence shown here is derived from an EMBL/GenBank/DDBJ whole genome shotgun (WGS) entry which is preliminary data.</text>
</comment>
<dbReference type="InterPro" id="IPR019734">
    <property type="entry name" value="TPR_rpt"/>
</dbReference>
<gene>
    <name evidence="9" type="ORF">BpHYR1_052664</name>
</gene>
<feature type="repeat" description="TPR" evidence="8">
    <location>
        <begin position="517"/>
        <end position="550"/>
    </location>
</feature>
<dbReference type="GO" id="GO:0016560">
    <property type="term" value="P:protein import into peroxisome matrix, docking"/>
    <property type="evidence" value="ECO:0007669"/>
    <property type="project" value="TreeGrafter"/>
</dbReference>
<dbReference type="PANTHER" id="PTHR10130">
    <property type="entry name" value="PEROXISOMAL TARGETING SIGNAL 1 RECEPTOR PEX5"/>
    <property type="match status" value="1"/>
</dbReference>
<organism evidence="9 10">
    <name type="scientific">Brachionus plicatilis</name>
    <name type="common">Marine rotifer</name>
    <name type="synonym">Brachionus muelleri</name>
    <dbReference type="NCBI Taxonomy" id="10195"/>
    <lineage>
        <taxon>Eukaryota</taxon>
        <taxon>Metazoa</taxon>
        <taxon>Spiralia</taxon>
        <taxon>Gnathifera</taxon>
        <taxon>Rotifera</taxon>
        <taxon>Eurotatoria</taxon>
        <taxon>Monogononta</taxon>
        <taxon>Pseudotrocha</taxon>
        <taxon>Ploima</taxon>
        <taxon>Brachionidae</taxon>
        <taxon>Brachionus</taxon>
    </lineage>
</organism>
<keyword evidence="5" id="KW-0677">Repeat</keyword>
<dbReference type="Gene3D" id="1.25.40.10">
    <property type="entry name" value="Tetratricopeptide repeat domain"/>
    <property type="match status" value="1"/>
</dbReference>
<evidence type="ECO:0000256" key="2">
    <source>
        <dbReference type="ARBA" id="ARBA00004496"/>
    </source>
</evidence>
<dbReference type="Proteomes" id="UP000276133">
    <property type="component" value="Unassembled WGS sequence"/>
</dbReference>
<dbReference type="PANTHER" id="PTHR10130:SF0">
    <property type="entry name" value="GH08708P"/>
    <property type="match status" value="1"/>
</dbReference>
<evidence type="ECO:0000256" key="7">
    <source>
        <dbReference type="ARBA" id="ARBA00023140"/>
    </source>
</evidence>
<comment type="similarity">
    <text evidence="3">Belongs to the peroxisomal targeting signal receptor family.</text>
</comment>
<dbReference type="PROSITE" id="PS50005">
    <property type="entry name" value="TPR"/>
    <property type="match status" value="3"/>
</dbReference>
<keyword evidence="4" id="KW-0963">Cytoplasm</keyword>
<dbReference type="GO" id="GO:0005052">
    <property type="term" value="F:peroxisome matrix targeting signal-1 binding"/>
    <property type="evidence" value="ECO:0007669"/>
    <property type="project" value="TreeGrafter"/>
</dbReference>
<evidence type="ECO:0000256" key="3">
    <source>
        <dbReference type="ARBA" id="ARBA00005348"/>
    </source>
</evidence>
<evidence type="ECO:0000313" key="10">
    <source>
        <dbReference type="Proteomes" id="UP000276133"/>
    </source>
</evidence>
<dbReference type="GO" id="GO:0005778">
    <property type="term" value="C:peroxisomal membrane"/>
    <property type="evidence" value="ECO:0007669"/>
    <property type="project" value="TreeGrafter"/>
</dbReference>
<dbReference type="InterPro" id="IPR024111">
    <property type="entry name" value="PEX5/PEX5L"/>
</dbReference>
<evidence type="ECO:0000256" key="8">
    <source>
        <dbReference type="PROSITE-ProRule" id="PRU00339"/>
    </source>
</evidence>
<keyword evidence="10" id="KW-1185">Reference proteome</keyword>
<dbReference type="InterPro" id="IPR011990">
    <property type="entry name" value="TPR-like_helical_dom_sf"/>
</dbReference>
<dbReference type="AlphaFoldDB" id="A0A3M7QFB3"/>
<dbReference type="EMBL" id="REGN01006353">
    <property type="protein sequence ID" value="RNA09874.1"/>
    <property type="molecule type" value="Genomic_DNA"/>
</dbReference>
<accession>A0A3M7QFB3</accession>
<keyword evidence="9" id="KW-0675">Receptor</keyword>
<evidence type="ECO:0000256" key="1">
    <source>
        <dbReference type="ARBA" id="ARBA00004275"/>
    </source>
</evidence>
<dbReference type="SUPFAM" id="SSF48452">
    <property type="entry name" value="TPR-like"/>
    <property type="match status" value="1"/>
</dbReference>
<evidence type="ECO:0000256" key="6">
    <source>
        <dbReference type="ARBA" id="ARBA00022803"/>
    </source>
</evidence>
<dbReference type="Pfam" id="PF13414">
    <property type="entry name" value="TPR_11"/>
    <property type="match status" value="1"/>
</dbReference>
<evidence type="ECO:0000256" key="4">
    <source>
        <dbReference type="ARBA" id="ARBA00022490"/>
    </source>
</evidence>
<dbReference type="SMART" id="SM00028">
    <property type="entry name" value="TPR"/>
    <property type="match status" value="4"/>
</dbReference>
<feature type="repeat" description="TPR" evidence="8">
    <location>
        <begin position="352"/>
        <end position="385"/>
    </location>
</feature>
<dbReference type="STRING" id="10195.A0A3M7QFB3"/>
<protein>
    <submittedName>
        <fullName evidence="9">Peroxisomal targeting signal 1 receptor</fullName>
    </submittedName>
</protein>
<dbReference type="OrthoDB" id="10006023at2759"/>
<proteinExistence type="inferred from homology"/>
<sequence>MMKSLIENECAGQNSLVRLASHFTNASESNAVRNLRSLDLGSQLSSDSLVDEYLSMEHQTRVEAPRTFHMETLFNEIKCIDKSVQPSSCGTGNQEWSRDILWESIRKQASSAKDFQWSTDYLAQNESNILDETWENMMVKNAKNPNEMFIQNSISNGFVKNTDSLIATNQLNEEMRKTVNELLDSMQDSRFSETEFLQFVRNLSANGLTHTENNQTNSKQTDDHLTLFDSISKQENLNFEENKDLASEWVSEFQNLDQSLSSVTSSTNQENSYWNDLQNEWNAIASENPDQSWLDDFQKVFDSYRNYEFDKENPLTMHPNPFEEGLERLKAHDIVNAVLLFEVAVQKDPENTLAWEYLGRTQVENEQDPQAIRALRKCLELTPDNLIALSTLATSYTNESMQRLAFDSLVKWVQNHPSYSHLLKNDPQADRLVKASDQLKYMSLNPYYLTQLGIVGANDFMDLQEIYLKAVRESANSPSQIDPDLQCCLGILFHLSGEYDKAADCFKTALQVKPNDHLLWNKLGATYANNNRNEEAIDSYYQALKLCPGFVRARYNLGIGCMNLGAYREAVEHFLTALHQQSQANIGQNTKHRNQQMSDTIWSTLRLALSNLNRSDLYQACINKDLDQLKKEFKI</sequence>
<evidence type="ECO:0000256" key="5">
    <source>
        <dbReference type="ARBA" id="ARBA00022737"/>
    </source>
</evidence>
<name>A0A3M7QFB3_BRAPC</name>
<reference evidence="9 10" key="1">
    <citation type="journal article" date="2018" name="Sci. Rep.">
        <title>Genomic signatures of local adaptation to the degree of environmental predictability in rotifers.</title>
        <authorList>
            <person name="Franch-Gras L."/>
            <person name="Hahn C."/>
            <person name="Garcia-Roger E.M."/>
            <person name="Carmona M.J."/>
            <person name="Serra M."/>
            <person name="Gomez A."/>
        </authorList>
    </citation>
    <scope>NUCLEOTIDE SEQUENCE [LARGE SCALE GENOMIC DNA]</scope>
    <source>
        <strain evidence="9">HYR1</strain>
    </source>
</reference>
<keyword evidence="6 8" id="KW-0802">TPR repeat</keyword>
<feature type="repeat" description="TPR" evidence="8">
    <location>
        <begin position="483"/>
        <end position="516"/>
    </location>
</feature>
<dbReference type="GO" id="GO:0005829">
    <property type="term" value="C:cytosol"/>
    <property type="evidence" value="ECO:0007669"/>
    <property type="project" value="TreeGrafter"/>
</dbReference>